<proteinExistence type="predicted"/>
<dbReference type="KEGG" id="esj:SJ05684_b55380"/>
<gene>
    <name evidence="1" type="ORF">SJ05684_b55380</name>
</gene>
<dbReference type="Proteomes" id="UP000217211">
    <property type="component" value="Plasmid pSJ05684b"/>
</dbReference>
<dbReference type="EMBL" id="CP023068">
    <property type="protein sequence ID" value="ASY66520.1"/>
    <property type="molecule type" value="Genomic_DNA"/>
</dbReference>
<evidence type="ECO:0000313" key="1">
    <source>
        <dbReference type="EMBL" id="ASY66520.1"/>
    </source>
</evidence>
<name>A0A249PKQ6_9HYPH</name>
<reference evidence="1 2" key="1">
    <citation type="submission" date="2017-08" db="EMBL/GenBank/DDBJ databases">
        <title>Multipartite genome sequences of Sinorhizobium species nodulating soybeans.</title>
        <authorList>
            <person name="Tian C.F."/>
        </authorList>
    </citation>
    <scope>NUCLEOTIDE SEQUENCE [LARGE SCALE GENOMIC DNA]</scope>
    <source>
        <strain evidence="1 2">CCBAU 05684</strain>
        <plasmid evidence="2">psj05684b</plasmid>
    </source>
</reference>
<protein>
    <submittedName>
        <fullName evidence="1">Uncharacterized protein</fullName>
    </submittedName>
</protein>
<sequence>MLRSNWCHRSAPVDFEISRATALHYWRKHPNLHGWMEHLYPRGGKDAIFNCVNL</sequence>
<organism evidence="1 2">
    <name type="scientific">Sinorhizobium sojae CCBAU 05684</name>
    <dbReference type="NCBI Taxonomy" id="716928"/>
    <lineage>
        <taxon>Bacteria</taxon>
        <taxon>Pseudomonadati</taxon>
        <taxon>Pseudomonadota</taxon>
        <taxon>Alphaproteobacteria</taxon>
        <taxon>Hyphomicrobiales</taxon>
        <taxon>Rhizobiaceae</taxon>
        <taxon>Sinorhizobium/Ensifer group</taxon>
        <taxon>Sinorhizobium</taxon>
    </lineage>
</organism>
<evidence type="ECO:0000313" key="2">
    <source>
        <dbReference type="Proteomes" id="UP000217211"/>
    </source>
</evidence>
<keyword evidence="2" id="KW-1185">Reference proteome</keyword>
<accession>A0A249PKQ6</accession>
<geneLocation type="plasmid" evidence="2">
    <name>psj05684b</name>
</geneLocation>
<dbReference type="AlphaFoldDB" id="A0A249PKQ6"/>
<keyword evidence="1" id="KW-0614">Plasmid</keyword>